<organism evidence="2 3">
    <name type="scientific">Macrosiphum euphorbiae</name>
    <name type="common">potato aphid</name>
    <dbReference type="NCBI Taxonomy" id="13131"/>
    <lineage>
        <taxon>Eukaryota</taxon>
        <taxon>Metazoa</taxon>
        <taxon>Ecdysozoa</taxon>
        <taxon>Arthropoda</taxon>
        <taxon>Hexapoda</taxon>
        <taxon>Insecta</taxon>
        <taxon>Pterygota</taxon>
        <taxon>Neoptera</taxon>
        <taxon>Paraneoptera</taxon>
        <taxon>Hemiptera</taxon>
        <taxon>Sternorrhyncha</taxon>
        <taxon>Aphidomorpha</taxon>
        <taxon>Aphidoidea</taxon>
        <taxon>Aphididae</taxon>
        <taxon>Macrosiphini</taxon>
        <taxon>Macrosiphum</taxon>
    </lineage>
</organism>
<sequence length="288" mass="33565">MNTSPGEIGKKFLKSKTKKVENTRKRKLFQEYKPKKLVCSGPDQYYGLVEALVEDITPEEMNKKKIAFLDTLSLTPSDRLVLEFETRLQSNSQRWHKERRNRLTASNFGRICKMRTTTSCKNVVYDLLYRSFSSKSTEYGKSMEPLAIKEAKKKIGQTINTCGLFIDTKKPFLAATPDGIIDDCLVEIKCPFSAKDCDSYVEAINEKKLPNYTLIGDELRLKSSSNYYYQVQGQMRVCQKTKCYFVIYTNKWINIECINYDEEFWQKNMESKLEKFYEECLLPKIVDS</sequence>
<dbReference type="InterPro" id="IPR011335">
    <property type="entry name" value="Restrct_endonuc-II-like"/>
</dbReference>
<evidence type="ECO:0000313" key="2">
    <source>
        <dbReference type="EMBL" id="CAI6360196.1"/>
    </source>
</evidence>
<dbReference type="SUPFAM" id="SSF52980">
    <property type="entry name" value="Restriction endonuclease-like"/>
    <property type="match status" value="1"/>
</dbReference>
<dbReference type="AlphaFoldDB" id="A0AAV0WWL1"/>
<dbReference type="Gene3D" id="3.90.320.10">
    <property type="match status" value="1"/>
</dbReference>
<protein>
    <recommendedName>
        <fullName evidence="1">YqaJ viral recombinase domain-containing protein</fullName>
    </recommendedName>
</protein>
<dbReference type="GO" id="GO:0006281">
    <property type="term" value="P:DNA repair"/>
    <property type="evidence" value="ECO:0007669"/>
    <property type="project" value="UniProtKB-ARBA"/>
</dbReference>
<name>A0AAV0WWL1_9HEMI</name>
<evidence type="ECO:0000313" key="3">
    <source>
        <dbReference type="Proteomes" id="UP001160148"/>
    </source>
</evidence>
<dbReference type="PANTHER" id="PTHR46609:SF8">
    <property type="entry name" value="YQAJ VIRAL RECOMBINASE DOMAIN-CONTAINING PROTEIN"/>
    <property type="match status" value="1"/>
</dbReference>
<dbReference type="InterPro" id="IPR011604">
    <property type="entry name" value="PDDEXK-like_dom_sf"/>
</dbReference>
<feature type="domain" description="YqaJ viral recombinase" evidence="1">
    <location>
        <begin position="95"/>
        <end position="238"/>
    </location>
</feature>
<dbReference type="Pfam" id="PF09588">
    <property type="entry name" value="YqaJ"/>
    <property type="match status" value="1"/>
</dbReference>
<evidence type="ECO:0000259" key="1">
    <source>
        <dbReference type="Pfam" id="PF09588"/>
    </source>
</evidence>
<dbReference type="InterPro" id="IPR051703">
    <property type="entry name" value="NF-kappa-B_Signaling_Reg"/>
</dbReference>
<dbReference type="EMBL" id="CARXXK010000003">
    <property type="protein sequence ID" value="CAI6360196.1"/>
    <property type="molecule type" value="Genomic_DNA"/>
</dbReference>
<dbReference type="InterPro" id="IPR019080">
    <property type="entry name" value="YqaJ_viral_recombinase"/>
</dbReference>
<dbReference type="CDD" id="cd22343">
    <property type="entry name" value="PDDEXK_lambda_exonuclease-like"/>
    <property type="match status" value="1"/>
</dbReference>
<dbReference type="PANTHER" id="PTHR46609">
    <property type="entry name" value="EXONUCLEASE, PHAGE-TYPE/RECB, C-TERMINAL DOMAIN-CONTAINING PROTEIN"/>
    <property type="match status" value="1"/>
</dbReference>
<accession>A0AAV0WWL1</accession>
<reference evidence="2 3" key="1">
    <citation type="submission" date="2023-01" db="EMBL/GenBank/DDBJ databases">
        <authorList>
            <person name="Whitehead M."/>
        </authorList>
    </citation>
    <scope>NUCLEOTIDE SEQUENCE [LARGE SCALE GENOMIC DNA]</scope>
</reference>
<dbReference type="Proteomes" id="UP001160148">
    <property type="component" value="Unassembled WGS sequence"/>
</dbReference>
<keyword evidence="3" id="KW-1185">Reference proteome</keyword>
<gene>
    <name evidence="2" type="ORF">MEUPH1_LOCUS15520</name>
</gene>
<comment type="caution">
    <text evidence="2">The sequence shown here is derived from an EMBL/GenBank/DDBJ whole genome shotgun (WGS) entry which is preliminary data.</text>
</comment>
<proteinExistence type="predicted"/>